<keyword evidence="4" id="KW-0496">Mitochondrion</keyword>
<evidence type="ECO:0000313" key="10">
    <source>
        <dbReference type="Proteomes" id="UP000076632"/>
    </source>
</evidence>
<dbReference type="OMA" id="YAHGRAW"/>
<feature type="compositionally biased region" description="Acidic residues" evidence="8">
    <location>
        <begin position="220"/>
        <end position="230"/>
    </location>
</feature>
<reference evidence="9 10" key="1">
    <citation type="journal article" date="2016" name="Fungal Biol.">
        <title>The genome of Xylona heveae provides a window into fungal endophytism.</title>
        <authorList>
            <person name="Gazis R."/>
            <person name="Kuo A."/>
            <person name="Riley R."/>
            <person name="LaButti K."/>
            <person name="Lipzen A."/>
            <person name="Lin J."/>
            <person name="Amirebrahimi M."/>
            <person name="Hesse C.N."/>
            <person name="Spatafora J.W."/>
            <person name="Henrissat B."/>
            <person name="Hainaut M."/>
            <person name="Grigoriev I.V."/>
            <person name="Hibbett D.S."/>
        </authorList>
    </citation>
    <scope>NUCLEOTIDE SEQUENCE [LARGE SCALE GENOMIC DNA]</scope>
    <source>
        <strain evidence="9 10">TC161</strain>
    </source>
</reference>
<feature type="region of interest" description="Disordered" evidence="8">
    <location>
        <begin position="37"/>
        <end position="78"/>
    </location>
</feature>
<evidence type="ECO:0000256" key="5">
    <source>
        <dbReference type="ARBA" id="ARBA00023274"/>
    </source>
</evidence>
<evidence type="ECO:0000256" key="6">
    <source>
        <dbReference type="ARBA" id="ARBA00035289"/>
    </source>
</evidence>
<dbReference type="GeneID" id="28897006"/>
<feature type="compositionally biased region" description="Basic and acidic residues" evidence="8">
    <location>
        <begin position="231"/>
        <end position="252"/>
    </location>
</feature>
<dbReference type="InParanoid" id="A0A165IU04"/>
<evidence type="ECO:0000256" key="4">
    <source>
        <dbReference type="ARBA" id="ARBA00023128"/>
    </source>
</evidence>
<dbReference type="PANTHER" id="PTHR21183:SF18">
    <property type="entry name" value="LARGE RIBOSOMAL SUBUNIT PROTEIN UL29M"/>
    <property type="match status" value="1"/>
</dbReference>
<dbReference type="EMBL" id="KV407455">
    <property type="protein sequence ID" value="KZF25390.1"/>
    <property type="molecule type" value="Genomic_DNA"/>
</dbReference>
<evidence type="ECO:0000256" key="7">
    <source>
        <dbReference type="ARBA" id="ARBA00035399"/>
    </source>
</evidence>
<dbReference type="GO" id="GO:0032543">
    <property type="term" value="P:mitochondrial translation"/>
    <property type="evidence" value="ECO:0007669"/>
    <property type="project" value="TreeGrafter"/>
</dbReference>
<feature type="region of interest" description="Disordered" evidence="8">
    <location>
        <begin position="210"/>
        <end position="252"/>
    </location>
</feature>
<protein>
    <recommendedName>
        <fullName evidence="6">Large ribosomal subunit protein uL29m</fullName>
    </recommendedName>
    <alternativeName>
        <fullName evidence="7">54S ribosomal protein L4, mitochondrial</fullName>
    </alternativeName>
</protein>
<dbReference type="Proteomes" id="UP000076632">
    <property type="component" value="Unassembled WGS sequence"/>
</dbReference>
<dbReference type="Pfam" id="PF06984">
    <property type="entry name" value="MRP-L47"/>
    <property type="match status" value="1"/>
</dbReference>
<keyword evidence="3 9" id="KW-0689">Ribosomal protein</keyword>
<dbReference type="PANTHER" id="PTHR21183">
    <property type="entry name" value="RIBOSOMAL PROTEIN L47, MITOCHONDRIAL-RELATED"/>
    <property type="match status" value="1"/>
</dbReference>
<evidence type="ECO:0000256" key="3">
    <source>
        <dbReference type="ARBA" id="ARBA00022980"/>
    </source>
</evidence>
<dbReference type="InterPro" id="IPR038340">
    <property type="entry name" value="MRP-L47_sf"/>
</dbReference>
<dbReference type="OrthoDB" id="270763at2759"/>
<name>A0A165IU04_XYLHT</name>
<dbReference type="Gene3D" id="6.10.330.20">
    <property type="match status" value="1"/>
</dbReference>
<evidence type="ECO:0000256" key="8">
    <source>
        <dbReference type="SAM" id="MobiDB-lite"/>
    </source>
</evidence>
<dbReference type="GO" id="GO:0005762">
    <property type="term" value="C:mitochondrial large ribosomal subunit"/>
    <property type="evidence" value="ECO:0007669"/>
    <property type="project" value="TreeGrafter"/>
</dbReference>
<dbReference type="STRING" id="1328760.A0A165IU04"/>
<organism evidence="9 10">
    <name type="scientific">Xylona heveae (strain CBS 132557 / TC161)</name>
    <dbReference type="NCBI Taxonomy" id="1328760"/>
    <lineage>
        <taxon>Eukaryota</taxon>
        <taxon>Fungi</taxon>
        <taxon>Dikarya</taxon>
        <taxon>Ascomycota</taxon>
        <taxon>Pezizomycotina</taxon>
        <taxon>Xylonomycetes</taxon>
        <taxon>Xylonales</taxon>
        <taxon>Xylonaceae</taxon>
        <taxon>Xylona</taxon>
    </lineage>
</organism>
<sequence length="252" mass="29110">MSISSVGRWARSSRSSYILETPPTFLVPSLWKSAPAARNFSTSPSRSLPRDYNRNRGVSAIRGTGPRQPLSVSKEPLPEPVLDSKLRSKVQVDENHGLWGFFNKQRTTLSTPEDEYSHGRSWSVEELRSKSWEDLHSLWWVCVKERNRIATETFERNRLKAGYGDFEASDRDTTVRRTQRAVKHVLTERWYAWEAARKLAKTDEEIDLNSPGQIYLPRDFEEDVPEEEELRDVGSKEPTTTKERRDADKVTV</sequence>
<comment type="similarity">
    <text evidence="2">Belongs to the universal ribosomal protein uL29 family.</text>
</comment>
<proteinExistence type="inferred from homology"/>
<evidence type="ECO:0000256" key="1">
    <source>
        <dbReference type="ARBA" id="ARBA00004173"/>
    </source>
</evidence>
<evidence type="ECO:0000256" key="2">
    <source>
        <dbReference type="ARBA" id="ARBA00009254"/>
    </source>
</evidence>
<keyword evidence="10" id="KW-1185">Reference proteome</keyword>
<comment type="subcellular location">
    <subcellularLocation>
        <location evidence="1">Mitochondrion</location>
    </subcellularLocation>
</comment>
<dbReference type="InterPro" id="IPR010729">
    <property type="entry name" value="Ribosomal_uL29_mit"/>
</dbReference>
<accession>A0A165IU04</accession>
<keyword evidence="5" id="KW-0687">Ribonucleoprotein</keyword>
<evidence type="ECO:0000313" key="9">
    <source>
        <dbReference type="EMBL" id="KZF25390.1"/>
    </source>
</evidence>
<gene>
    <name evidence="9" type="ORF">L228DRAFT_244217</name>
</gene>
<dbReference type="RefSeq" id="XP_018190945.1">
    <property type="nucleotide sequence ID" value="XM_018331869.1"/>
</dbReference>
<dbReference type="AlphaFoldDB" id="A0A165IU04"/>
<dbReference type="GO" id="GO:0003735">
    <property type="term" value="F:structural constituent of ribosome"/>
    <property type="evidence" value="ECO:0007669"/>
    <property type="project" value="InterPro"/>
</dbReference>